<evidence type="ECO:0000256" key="2">
    <source>
        <dbReference type="ARBA" id="ARBA00022478"/>
    </source>
</evidence>
<comment type="caution">
    <text evidence="9">The sequence shown here is derived from an EMBL/GenBank/DDBJ whole genome shotgun (WGS) entry which is preliminary data.</text>
</comment>
<evidence type="ECO:0000256" key="6">
    <source>
        <dbReference type="HAMAP-Rule" id="MF_00357"/>
    </source>
</evidence>
<protein>
    <recommendedName>
        <fullName evidence="6">Probable DNA-directed RNA polymerase subunit delta</fullName>
    </recommendedName>
    <alternativeName>
        <fullName evidence="6">RNAP delta factor</fullName>
    </alternativeName>
</protein>
<evidence type="ECO:0000256" key="7">
    <source>
        <dbReference type="SAM" id="MobiDB-lite"/>
    </source>
</evidence>
<feature type="region of interest" description="Disordered" evidence="7">
    <location>
        <begin position="95"/>
        <end position="165"/>
    </location>
</feature>
<evidence type="ECO:0000256" key="5">
    <source>
        <dbReference type="ARBA" id="ARBA00023163"/>
    </source>
</evidence>
<dbReference type="PROSITE" id="PS51913">
    <property type="entry name" value="HTH_HARE"/>
    <property type="match status" value="1"/>
</dbReference>
<proteinExistence type="inferred from homology"/>
<dbReference type="InterPro" id="IPR007759">
    <property type="entry name" value="Asxl_HARE-HTH"/>
</dbReference>
<accession>A0ABU0K1W8</accession>
<dbReference type="Pfam" id="PF05066">
    <property type="entry name" value="HARE-HTH"/>
    <property type="match status" value="1"/>
</dbReference>
<reference evidence="9" key="1">
    <citation type="submission" date="2023-07" db="EMBL/GenBank/DDBJ databases">
        <title>Genomic Encyclopedia of Type Strains, Phase IV (KMG-IV): sequencing the most valuable type-strain genomes for metagenomic binning, comparative biology and taxonomic classification.</title>
        <authorList>
            <person name="Goeker M."/>
        </authorList>
    </citation>
    <scope>NUCLEOTIDE SEQUENCE [LARGE SCALE GENOMIC DNA]</scope>
    <source>
        <strain evidence="9">JSM 076093</strain>
    </source>
</reference>
<dbReference type="Proteomes" id="UP001226720">
    <property type="component" value="Unassembled WGS sequence"/>
</dbReference>
<evidence type="ECO:0000256" key="1">
    <source>
        <dbReference type="ARBA" id="ARBA00009828"/>
    </source>
</evidence>
<evidence type="ECO:0000313" key="9">
    <source>
        <dbReference type="EMBL" id="MDQ0482304.1"/>
    </source>
</evidence>
<feature type="compositionally biased region" description="Acidic residues" evidence="7">
    <location>
        <begin position="106"/>
        <end position="165"/>
    </location>
</feature>
<dbReference type="GO" id="GO:0000428">
    <property type="term" value="C:DNA-directed RNA polymerase complex"/>
    <property type="evidence" value="ECO:0007669"/>
    <property type="project" value="UniProtKB-KW"/>
</dbReference>
<comment type="similarity">
    <text evidence="1 6">Belongs to the RpoE family.</text>
</comment>
<comment type="function">
    <text evidence="6">Participates in both the initiation and recycling phases of transcription. In the presence of the delta subunit, RNAP displays an increased specificity of transcription, a decreased affinity for nucleic acids, and an increased efficiency of RNA synthesis because of enhanced recycling.</text>
</comment>
<dbReference type="InterPro" id="IPR038087">
    <property type="entry name" value="RNAP_delta_N_dom_sf"/>
</dbReference>
<sequence length="165" mass="18983">MSSLKQLSAEDIQETSMIDIMYFILQDEKKPVSFYTLMDQIGKMKGLSSAQLQEMLAEVYTNLNTDGRFVTLGDNQWGLKGWYPVEQSQEELATTIKPKKRKKSSDDDELGFDEDAEDDLEDLEVDDLDDFDDDDFDDDTEDLDDEDLDDDDDDDVEDDSEEDTK</sequence>
<feature type="domain" description="HTH HARE-type" evidence="8">
    <location>
        <begin position="15"/>
        <end position="82"/>
    </location>
</feature>
<gene>
    <name evidence="6" type="primary">rpoE</name>
    <name evidence="9" type="ORF">QO000_001273</name>
</gene>
<organism evidence="9 10">
    <name type="scientific">Guptibacillus hwajinpoensis</name>
    <dbReference type="NCBI Taxonomy" id="208199"/>
    <lineage>
        <taxon>Bacteria</taxon>
        <taxon>Bacillati</taxon>
        <taxon>Bacillota</taxon>
        <taxon>Bacilli</taxon>
        <taxon>Bacillales</taxon>
        <taxon>Guptibacillaceae</taxon>
        <taxon>Guptibacillus</taxon>
    </lineage>
</organism>
<evidence type="ECO:0000256" key="3">
    <source>
        <dbReference type="ARBA" id="ARBA00022679"/>
    </source>
</evidence>
<dbReference type="Gene3D" id="1.10.10.1250">
    <property type="entry name" value="RNA polymerase, subunit delta, N-terminal domain"/>
    <property type="match status" value="1"/>
</dbReference>
<evidence type="ECO:0000259" key="8">
    <source>
        <dbReference type="PROSITE" id="PS51913"/>
    </source>
</evidence>
<evidence type="ECO:0000256" key="4">
    <source>
        <dbReference type="ARBA" id="ARBA00022695"/>
    </source>
</evidence>
<keyword evidence="2 6" id="KW-0240">DNA-directed RNA polymerase</keyword>
<dbReference type="InterPro" id="IPR029757">
    <property type="entry name" value="RpoE"/>
</dbReference>
<name>A0ABU0K1W8_9BACL</name>
<dbReference type="HAMAP" id="MF_00357">
    <property type="entry name" value="RNApol_bact_RpoE"/>
    <property type="match status" value="1"/>
</dbReference>
<dbReference type="GeneID" id="301325328"/>
<dbReference type="RefSeq" id="WP_301550149.1">
    <property type="nucleotide sequence ID" value="NZ_JAQRMZ010000001.1"/>
</dbReference>
<keyword evidence="4 6" id="KW-0548">Nucleotidyltransferase</keyword>
<comment type="subunit">
    <text evidence="6">RNAP is composed of a core of 2 alpha, a beta and a beta' subunits. The core is associated with a delta subunit and one of several sigma factors.</text>
</comment>
<keyword evidence="3 6" id="KW-0808">Transferase</keyword>
<dbReference type="EMBL" id="JAUSWM010000002">
    <property type="protein sequence ID" value="MDQ0482304.1"/>
    <property type="molecule type" value="Genomic_DNA"/>
</dbReference>
<keyword evidence="5 6" id="KW-0804">Transcription</keyword>
<evidence type="ECO:0000313" key="10">
    <source>
        <dbReference type="Proteomes" id="UP001226720"/>
    </source>
</evidence>
<keyword evidence="10" id="KW-1185">Reference proteome</keyword>
<dbReference type="NCBIfam" id="TIGR04567">
    <property type="entry name" value="RNAP_delt_lowGC"/>
    <property type="match status" value="1"/>
</dbReference>